<evidence type="ECO:0000313" key="2">
    <source>
        <dbReference type="EMBL" id="KAK3091400.1"/>
    </source>
</evidence>
<proteinExistence type="predicted"/>
<gene>
    <name evidence="2" type="ORF">FSP39_019632</name>
</gene>
<dbReference type="SUPFAM" id="SSF103473">
    <property type="entry name" value="MFS general substrate transporter"/>
    <property type="match status" value="1"/>
</dbReference>
<dbReference type="InterPro" id="IPR036259">
    <property type="entry name" value="MFS_trans_sf"/>
</dbReference>
<organism evidence="2 3">
    <name type="scientific">Pinctada imbricata</name>
    <name type="common">Atlantic pearl-oyster</name>
    <name type="synonym">Pinctada martensii</name>
    <dbReference type="NCBI Taxonomy" id="66713"/>
    <lineage>
        <taxon>Eukaryota</taxon>
        <taxon>Metazoa</taxon>
        <taxon>Spiralia</taxon>
        <taxon>Lophotrochozoa</taxon>
        <taxon>Mollusca</taxon>
        <taxon>Bivalvia</taxon>
        <taxon>Autobranchia</taxon>
        <taxon>Pteriomorphia</taxon>
        <taxon>Pterioida</taxon>
        <taxon>Pterioidea</taxon>
        <taxon>Pteriidae</taxon>
        <taxon>Pinctada</taxon>
    </lineage>
</organism>
<sequence length="473" mass="54723">MRLSDHDYQILAYCACSMGFSLISGAFGFYYVKVFLNFYHIEEKWFQTAQVLFMIWNAINDPLFAYCQDNFQTRFTRTRRHSILYGAPLFALSFLVPWFSWGSHPVTVGLHLIVTLFFWDTMFTFIGLTVCCLFTEISQNENDRYKLTRWSQVASLLGSSSVFVLEHTSNSLNDFGSFQMTTILIAFCSWLLMHYCGRNCHTMYDLEQMKSNGSVTVTKPKATSDGQIESYCRQTCQILRDRNFISFVITNFFQEFHKTFLSNFMAIICDQLISTEQVPLKIRSTFYGSISICAHIMLIVFMPWIAHFSYFRVIRASFIWKIGAGITMFSLGQWNPWILMVFLLLDSCFCSATFSLFNMPLSDIADENMRRYNRKHPISSMIFGTNALVVKPAISLSPMLVVSILNNYGYDRIKKDDNGTKLSPLEMEGLKSVMFHLICVYPIVIGTIQFIVWSFYSIRGKKRTVTLFVEGQE</sequence>
<dbReference type="EMBL" id="VSWD01000010">
    <property type="protein sequence ID" value="KAK3091400.1"/>
    <property type="molecule type" value="Genomic_DNA"/>
</dbReference>
<dbReference type="PANTHER" id="PTHR28658:SF1">
    <property type="entry name" value="MAJOR FACILITATOR SUPERFAMILY DOMAIN CONTAINING 13B"/>
    <property type="match status" value="1"/>
</dbReference>
<keyword evidence="1" id="KW-0812">Transmembrane</keyword>
<feature type="transmembrane region" description="Helical" evidence="1">
    <location>
        <begin position="337"/>
        <end position="357"/>
    </location>
</feature>
<dbReference type="AlphaFoldDB" id="A0AA88XT58"/>
<feature type="transmembrane region" description="Helical" evidence="1">
    <location>
        <begin position="286"/>
        <end position="306"/>
    </location>
</feature>
<evidence type="ECO:0008006" key="4">
    <source>
        <dbReference type="Google" id="ProtNLM"/>
    </source>
</evidence>
<dbReference type="Gene3D" id="1.20.1250.20">
    <property type="entry name" value="MFS general substrate transporter like domains"/>
    <property type="match status" value="1"/>
</dbReference>
<evidence type="ECO:0000256" key="1">
    <source>
        <dbReference type="SAM" id="Phobius"/>
    </source>
</evidence>
<evidence type="ECO:0000313" key="3">
    <source>
        <dbReference type="Proteomes" id="UP001186944"/>
    </source>
</evidence>
<keyword evidence="1" id="KW-1133">Transmembrane helix</keyword>
<accession>A0AA88XT58</accession>
<comment type="caution">
    <text evidence="2">The sequence shown here is derived from an EMBL/GenBank/DDBJ whole genome shotgun (WGS) entry which is preliminary data.</text>
</comment>
<dbReference type="Proteomes" id="UP001186944">
    <property type="component" value="Unassembled WGS sequence"/>
</dbReference>
<protein>
    <recommendedName>
        <fullName evidence="4">Transmembrane protein 180</fullName>
    </recommendedName>
</protein>
<feature type="transmembrane region" description="Helical" evidence="1">
    <location>
        <begin position="113"/>
        <end position="135"/>
    </location>
</feature>
<feature type="transmembrane region" description="Helical" evidence="1">
    <location>
        <begin position="83"/>
        <end position="101"/>
    </location>
</feature>
<dbReference type="PANTHER" id="PTHR28658">
    <property type="entry name" value="TRANSMEMBRANE PROTEIN 180"/>
    <property type="match status" value="1"/>
</dbReference>
<reference evidence="2" key="1">
    <citation type="submission" date="2019-08" db="EMBL/GenBank/DDBJ databases">
        <title>The improved chromosome-level genome for the pearl oyster Pinctada fucata martensii using PacBio sequencing and Hi-C.</title>
        <authorList>
            <person name="Zheng Z."/>
        </authorList>
    </citation>
    <scope>NUCLEOTIDE SEQUENCE</scope>
    <source>
        <strain evidence="2">ZZ-2019</strain>
        <tissue evidence="2">Adductor muscle</tissue>
    </source>
</reference>
<name>A0AA88XT58_PINIB</name>
<feature type="transmembrane region" description="Helical" evidence="1">
    <location>
        <begin position="433"/>
        <end position="456"/>
    </location>
</feature>
<keyword evidence="3" id="KW-1185">Reference proteome</keyword>
<feature type="transmembrane region" description="Helical" evidence="1">
    <location>
        <begin position="378"/>
        <end position="405"/>
    </location>
</feature>
<keyword evidence="1" id="KW-0472">Membrane</keyword>
<dbReference type="InterPro" id="IPR040035">
    <property type="entry name" value="TMEM180"/>
</dbReference>
<feature type="transmembrane region" description="Helical" evidence="1">
    <location>
        <begin position="12"/>
        <end position="32"/>
    </location>
</feature>
<feature type="transmembrane region" description="Helical" evidence="1">
    <location>
        <begin position="177"/>
        <end position="196"/>
    </location>
</feature>
<dbReference type="Pfam" id="PF13347">
    <property type="entry name" value="MFS_2"/>
    <property type="match status" value="1"/>
</dbReference>
<feature type="transmembrane region" description="Helical" evidence="1">
    <location>
        <begin position="147"/>
        <end position="165"/>
    </location>
</feature>